<keyword evidence="2" id="KW-1185">Reference proteome</keyword>
<reference evidence="1 2" key="1">
    <citation type="journal article" date="2019" name="Genome Biol. Evol.">
        <title>Insights into the evolution of the New World diploid cottons (Gossypium, subgenus Houzingenia) based on genome sequencing.</title>
        <authorList>
            <person name="Grover C.E."/>
            <person name="Arick M.A. 2nd"/>
            <person name="Thrash A."/>
            <person name="Conover J.L."/>
            <person name="Sanders W.S."/>
            <person name="Peterson D.G."/>
            <person name="Frelichowski J.E."/>
            <person name="Scheffler J.A."/>
            <person name="Scheffler B.E."/>
            <person name="Wendel J.F."/>
        </authorList>
    </citation>
    <scope>NUCLEOTIDE SEQUENCE [LARGE SCALE GENOMIC DNA]</scope>
    <source>
        <strain evidence="1">6</strain>
        <tissue evidence="1">Leaf</tissue>
    </source>
</reference>
<proteinExistence type="predicted"/>
<comment type="caution">
    <text evidence="1">The sequence shown here is derived from an EMBL/GenBank/DDBJ whole genome shotgun (WGS) entry which is preliminary data.</text>
</comment>
<evidence type="ECO:0000313" key="2">
    <source>
        <dbReference type="Proteomes" id="UP000593575"/>
    </source>
</evidence>
<organism evidence="1 2">
    <name type="scientific">Gossypium armourianum</name>
    <dbReference type="NCBI Taxonomy" id="34283"/>
    <lineage>
        <taxon>Eukaryota</taxon>
        <taxon>Viridiplantae</taxon>
        <taxon>Streptophyta</taxon>
        <taxon>Embryophyta</taxon>
        <taxon>Tracheophyta</taxon>
        <taxon>Spermatophyta</taxon>
        <taxon>Magnoliopsida</taxon>
        <taxon>eudicotyledons</taxon>
        <taxon>Gunneridae</taxon>
        <taxon>Pentapetalae</taxon>
        <taxon>rosids</taxon>
        <taxon>malvids</taxon>
        <taxon>Malvales</taxon>
        <taxon>Malvaceae</taxon>
        <taxon>Malvoideae</taxon>
        <taxon>Gossypium</taxon>
    </lineage>
</organism>
<dbReference type="Proteomes" id="UP000593575">
    <property type="component" value="Unassembled WGS sequence"/>
</dbReference>
<dbReference type="EMBL" id="JABFAE010000010">
    <property type="protein sequence ID" value="MBA0839018.1"/>
    <property type="molecule type" value="Genomic_DNA"/>
</dbReference>
<sequence length="28" mass="3325">MKRTMKQYYYTGMEATSRDKGFSLDSTK</sequence>
<accession>A0A7J9JXX9</accession>
<gene>
    <name evidence="1" type="ORF">Goarm_004792</name>
</gene>
<evidence type="ECO:0000313" key="1">
    <source>
        <dbReference type="EMBL" id="MBA0839018.1"/>
    </source>
</evidence>
<dbReference type="AlphaFoldDB" id="A0A7J9JXX9"/>
<name>A0A7J9JXX9_9ROSI</name>
<protein>
    <submittedName>
        <fullName evidence="1">Uncharacterized protein</fullName>
    </submittedName>
</protein>